<keyword evidence="9 13" id="KW-0472">Membrane</keyword>
<keyword evidence="8 12" id="KW-0406">Ion transport</keyword>
<comment type="similarity">
    <text evidence="2 12">Belongs to the amiloride-sensitive sodium channel (TC 1.A.6) family.</text>
</comment>
<keyword evidence="3 12" id="KW-0813">Transport</keyword>
<dbReference type="PANTHER" id="PTHR11690:SF237">
    <property type="entry name" value="PICKPOCKET 16-RELATED"/>
    <property type="match status" value="1"/>
</dbReference>
<keyword evidence="10 12" id="KW-0739">Sodium transport</keyword>
<dbReference type="EMBL" id="CAJHJT010000012">
    <property type="protein sequence ID" value="CAD6999192.1"/>
    <property type="molecule type" value="Genomic_DNA"/>
</dbReference>
<evidence type="ECO:0000256" key="5">
    <source>
        <dbReference type="ARBA" id="ARBA00022692"/>
    </source>
</evidence>
<organism evidence="14 15">
    <name type="scientific">Ceratitis capitata</name>
    <name type="common">Mediterranean fruit fly</name>
    <name type="synonym">Tephritis capitata</name>
    <dbReference type="NCBI Taxonomy" id="7213"/>
    <lineage>
        <taxon>Eukaryota</taxon>
        <taxon>Metazoa</taxon>
        <taxon>Ecdysozoa</taxon>
        <taxon>Arthropoda</taxon>
        <taxon>Hexapoda</taxon>
        <taxon>Insecta</taxon>
        <taxon>Pterygota</taxon>
        <taxon>Neoptera</taxon>
        <taxon>Endopterygota</taxon>
        <taxon>Diptera</taxon>
        <taxon>Brachycera</taxon>
        <taxon>Muscomorpha</taxon>
        <taxon>Tephritoidea</taxon>
        <taxon>Tephritidae</taxon>
        <taxon>Ceratitis</taxon>
        <taxon>Ceratitis</taxon>
    </lineage>
</organism>
<evidence type="ECO:0000256" key="7">
    <source>
        <dbReference type="ARBA" id="ARBA00023053"/>
    </source>
</evidence>
<evidence type="ECO:0000256" key="9">
    <source>
        <dbReference type="ARBA" id="ARBA00023136"/>
    </source>
</evidence>
<evidence type="ECO:0000313" key="14">
    <source>
        <dbReference type="EMBL" id="CAD6999192.1"/>
    </source>
</evidence>
<evidence type="ECO:0000256" key="10">
    <source>
        <dbReference type="ARBA" id="ARBA00023201"/>
    </source>
</evidence>
<evidence type="ECO:0000256" key="6">
    <source>
        <dbReference type="ARBA" id="ARBA00022989"/>
    </source>
</evidence>
<dbReference type="Pfam" id="PF00858">
    <property type="entry name" value="ASC"/>
    <property type="match status" value="1"/>
</dbReference>
<proteinExistence type="inferred from homology"/>
<keyword evidence="11 12" id="KW-0407">Ion channel</keyword>
<evidence type="ECO:0000256" key="3">
    <source>
        <dbReference type="ARBA" id="ARBA00022448"/>
    </source>
</evidence>
<keyword evidence="4 12" id="KW-0894">Sodium channel</keyword>
<evidence type="ECO:0000256" key="1">
    <source>
        <dbReference type="ARBA" id="ARBA00004141"/>
    </source>
</evidence>
<dbReference type="GO" id="GO:0015280">
    <property type="term" value="F:ligand-gated sodium channel activity"/>
    <property type="evidence" value="ECO:0007669"/>
    <property type="project" value="TreeGrafter"/>
</dbReference>
<gene>
    <name evidence="14" type="ORF">CCAP1982_LOCUS7728</name>
</gene>
<evidence type="ECO:0000256" key="8">
    <source>
        <dbReference type="ARBA" id="ARBA00023065"/>
    </source>
</evidence>
<dbReference type="PANTHER" id="PTHR11690">
    <property type="entry name" value="AMILORIDE-SENSITIVE SODIUM CHANNEL-RELATED"/>
    <property type="match status" value="1"/>
</dbReference>
<keyword evidence="15" id="KW-1185">Reference proteome</keyword>
<dbReference type="AlphaFoldDB" id="A0A811UJ19"/>
<accession>A0A811UJ19</accession>
<evidence type="ECO:0000256" key="4">
    <source>
        <dbReference type="ARBA" id="ARBA00022461"/>
    </source>
</evidence>
<protein>
    <submittedName>
        <fullName evidence="14">(Mediterranean fruit fly) hypothetical protein</fullName>
    </submittedName>
</protein>
<dbReference type="PRINTS" id="PR01078">
    <property type="entry name" value="AMINACHANNEL"/>
</dbReference>
<evidence type="ECO:0000313" key="15">
    <source>
        <dbReference type="Proteomes" id="UP000606786"/>
    </source>
</evidence>
<sequence>MVLCCSNSKSALVRNTMDSVNQYIIFDKYIKALAEQKLTEQTKYRAQVEGVSYSKKVNREGLYEKSKKRHLNALKSVRDIYLKGSTRKLTDNRNKLSNTKKSVQIIKPNTGFVTYCEIASVHGFRWLVGATIRQRVFWLIILGLMLVTVSFTLWTSMSLHEDDPTILYTEPRTIWDSSFPSITLCNFNYISKRKLNKLLNEDFSPQTIQQIRPYLRYLLYNVLPVNATPTEYQYLDMILKSKNYTHLEFLQKISPDCQSQLIRCKLHDHIRPCRELFQRIETENGFCCSFIYDENLLGKDTKGQTMSFGYRWGLTILLDPQVEDYYASRSKLAGFQIFSHETADRISMDYPHQMVFARNEIDIRVTTSLTYAIPYVRRYDVDMRRCYFNNERKLLTFSNYTQYTCFLDCRSRQMLATCGCVPPLWSRTSNWSICTLTQASCVKANMERIMRTINHVHRDVEPYKSNPNSERYICQCYPNCNLYIYNTYYDVTPLERNFSMNDMEFL</sequence>
<feature type="transmembrane region" description="Helical" evidence="13">
    <location>
        <begin position="136"/>
        <end position="154"/>
    </location>
</feature>
<evidence type="ECO:0000256" key="13">
    <source>
        <dbReference type="SAM" id="Phobius"/>
    </source>
</evidence>
<dbReference type="OrthoDB" id="6502088at2759"/>
<comment type="caution">
    <text evidence="14">The sequence shown here is derived from an EMBL/GenBank/DDBJ whole genome shotgun (WGS) entry which is preliminary data.</text>
</comment>
<keyword evidence="7" id="KW-0915">Sodium</keyword>
<dbReference type="Gene3D" id="1.10.287.820">
    <property type="entry name" value="Acid-sensing ion channel domain"/>
    <property type="match status" value="1"/>
</dbReference>
<keyword evidence="6 13" id="KW-1133">Transmembrane helix</keyword>
<evidence type="ECO:0000256" key="12">
    <source>
        <dbReference type="RuleBase" id="RU000679"/>
    </source>
</evidence>
<keyword evidence="5 12" id="KW-0812">Transmembrane</keyword>
<reference evidence="14" key="1">
    <citation type="submission" date="2020-11" db="EMBL/GenBank/DDBJ databases">
        <authorList>
            <person name="Whitehead M."/>
        </authorList>
    </citation>
    <scope>NUCLEOTIDE SEQUENCE</scope>
    <source>
        <strain evidence="14">EGII</strain>
    </source>
</reference>
<evidence type="ECO:0000256" key="11">
    <source>
        <dbReference type="ARBA" id="ARBA00023303"/>
    </source>
</evidence>
<dbReference type="InterPro" id="IPR001873">
    <property type="entry name" value="ENaC"/>
</dbReference>
<dbReference type="Proteomes" id="UP000606786">
    <property type="component" value="Unassembled WGS sequence"/>
</dbReference>
<name>A0A811UJ19_CERCA</name>
<dbReference type="GO" id="GO:0005886">
    <property type="term" value="C:plasma membrane"/>
    <property type="evidence" value="ECO:0007669"/>
    <property type="project" value="TreeGrafter"/>
</dbReference>
<comment type="subcellular location">
    <subcellularLocation>
        <location evidence="1">Membrane</location>
        <topology evidence="1">Multi-pass membrane protein</topology>
    </subcellularLocation>
</comment>
<evidence type="ECO:0000256" key="2">
    <source>
        <dbReference type="ARBA" id="ARBA00007193"/>
    </source>
</evidence>